<dbReference type="InterPro" id="IPR038213">
    <property type="entry name" value="IFI6/IFI27-like_sf"/>
</dbReference>
<evidence type="ECO:0000256" key="5">
    <source>
        <dbReference type="ARBA" id="ARBA00023136"/>
    </source>
</evidence>
<keyword evidence="3" id="KW-0812">Transmembrane</keyword>
<evidence type="ECO:0000256" key="1">
    <source>
        <dbReference type="ARBA" id="ARBA00004141"/>
    </source>
</evidence>
<proteinExistence type="inferred from homology"/>
<evidence type="ECO:0000313" key="7">
    <source>
        <dbReference type="Proteomes" id="UP001056012"/>
    </source>
</evidence>
<sequence length="120" mass="11657">MNTTVATVVATAQPVVNWVAAHPVRAAFYTINGVIVLVPATATAPVFAAFGLTALGPASGSLAAATMSWFGHVPANGVYAVAQSAAMGGSGASLAAGAAQAGAILSSGITWFLGRNNTAA</sequence>
<gene>
    <name evidence="6" type="ORF">yc1106_04919</name>
</gene>
<name>A0A9Q8Z9I7_CURCL</name>
<evidence type="ECO:0000256" key="2">
    <source>
        <dbReference type="ARBA" id="ARBA00007262"/>
    </source>
</evidence>
<dbReference type="Gene3D" id="6.10.110.10">
    <property type="match status" value="1"/>
</dbReference>
<accession>A0A9Q8Z9I7</accession>
<organism evidence="6 7">
    <name type="scientific">Curvularia clavata</name>
    <dbReference type="NCBI Taxonomy" id="95742"/>
    <lineage>
        <taxon>Eukaryota</taxon>
        <taxon>Fungi</taxon>
        <taxon>Dikarya</taxon>
        <taxon>Ascomycota</taxon>
        <taxon>Pezizomycotina</taxon>
        <taxon>Dothideomycetes</taxon>
        <taxon>Pleosporomycetidae</taxon>
        <taxon>Pleosporales</taxon>
        <taxon>Pleosporineae</taxon>
        <taxon>Pleosporaceae</taxon>
        <taxon>Curvularia</taxon>
    </lineage>
</organism>
<dbReference type="AlphaFoldDB" id="A0A9Q8Z9I7"/>
<dbReference type="Pfam" id="PF06140">
    <property type="entry name" value="Ifi-6-16"/>
    <property type="match status" value="1"/>
</dbReference>
<evidence type="ECO:0000256" key="3">
    <source>
        <dbReference type="ARBA" id="ARBA00022692"/>
    </source>
</evidence>
<comment type="similarity">
    <text evidence="2">Belongs to the IFI6/IFI27 family.</text>
</comment>
<dbReference type="InterPro" id="IPR009311">
    <property type="entry name" value="IFI6/IFI27-like"/>
</dbReference>
<keyword evidence="7" id="KW-1185">Reference proteome</keyword>
<reference evidence="6" key="1">
    <citation type="submission" date="2021-12" db="EMBL/GenBank/DDBJ databases">
        <title>Curvularia clavata genome.</title>
        <authorList>
            <person name="Cao Y."/>
        </authorList>
    </citation>
    <scope>NUCLEOTIDE SEQUENCE</scope>
    <source>
        <strain evidence="6">Yc1106</strain>
    </source>
</reference>
<evidence type="ECO:0000256" key="4">
    <source>
        <dbReference type="ARBA" id="ARBA00022989"/>
    </source>
</evidence>
<dbReference type="EMBL" id="CP089276">
    <property type="protein sequence ID" value="USP77645.1"/>
    <property type="molecule type" value="Genomic_DNA"/>
</dbReference>
<evidence type="ECO:0000313" key="6">
    <source>
        <dbReference type="EMBL" id="USP77645.1"/>
    </source>
</evidence>
<dbReference type="Proteomes" id="UP001056012">
    <property type="component" value="Chromosome 3"/>
</dbReference>
<dbReference type="VEuPathDB" id="FungiDB:yc1106_04919"/>
<comment type="subcellular location">
    <subcellularLocation>
        <location evidence="1">Membrane</location>
        <topology evidence="1">Multi-pass membrane protein</topology>
    </subcellularLocation>
</comment>
<keyword evidence="4" id="KW-1133">Transmembrane helix</keyword>
<keyword evidence="5" id="KW-0472">Membrane</keyword>
<protein>
    <submittedName>
        <fullName evidence="6">Uncharacterized protein</fullName>
    </submittedName>
</protein>